<name>A0A3S5BBB1_9PLAT</name>
<protein>
    <submittedName>
        <fullName evidence="1">Uncharacterized protein</fullName>
    </submittedName>
</protein>
<evidence type="ECO:0000313" key="2">
    <source>
        <dbReference type="Proteomes" id="UP000784294"/>
    </source>
</evidence>
<organism evidence="1 2">
    <name type="scientific">Protopolystoma xenopodis</name>
    <dbReference type="NCBI Taxonomy" id="117903"/>
    <lineage>
        <taxon>Eukaryota</taxon>
        <taxon>Metazoa</taxon>
        <taxon>Spiralia</taxon>
        <taxon>Lophotrochozoa</taxon>
        <taxon>Platyhelminthes</taxon>
        <taxon>Monogenea</taxon>
        <taxon>Polyopisthocotylea</taxon>
        <taxon>Polystomatidea</taxon>
        <taxon>Polystomatidae</taxon>
        <taxon>Protopolystoma</taxon>
    </lineage>
</organism>
<accession>A0A3S5BBB1</accession>
<reference evidence="1" key="1">
    <citation type="submission" date="2018-11" db="EMBL/GenBank/DDBJ databases">
        <authorList>
            <consortium name="Pathogen Informatics"/>
        </authorList>
    </citation>
    <scope>NUCLEOTIDE SEQUENCE</scope>
</reference>
<comment type="caution">
    <text evidence="1">The sequence shown here is derived from an EMBL/GenBank/DDBJ whole genome shotgun (WGS) entry which is preliminary data.</text>
</comment>
<sequence length="103" mass="11081">MFKACVVKEPSLPVPSSAVLAALQDQAEPEEKERWLKAGCTQTPSGDVFVWHLGDCPVAPRALLPYLVAASHDLTHTFYGGICDVVSGMWFAPGFSSIAAKYV</sequence>
<dbReference type="AlphaFoldDB" id="A0A3S5BBB1"/>
<keyword evidence="2" id="KW-1185">Reference proteome</keyword>
<proteinExistence type="predicted"/>
<dbReference type="Proteomes" id="UP000784294">
    <property type="component" value="Unassembled WGS sequence"/>
</dbReference>
<dbReference type="EMBL" id="CAAALY010261106">
    <property type="protein sequence ID" value="VEL39386.1"/>
    <property type="molecule type" value="Genomic_DNA"/>
</dbReference>
<evidence type="ECO:0000313" key="1">
    <source>
        <dbReference type="EMBL" id="VEL39386.1"/>
    </source>
</evidence>
<gene>
    <name evidence="1" type="ORF">PXEA_LOCUS32826</name>
</gene>